<gene>
    <name evidence="3" type="ORF">FHX52_2387</name>
</gene>
<proteinExistence type="predicted"/>
<organism evidence="3 4">
    <name type="scientific">Humibacillus xanthopallidus</name>
    <dbReference type="NCBI Taxonomy" id="412689"/>
    <lineage>
        <taxon>Bacteria</taxon>
        <taxon>Bacillati</taxon>
        <taxon>Actinomycetota</taxon>
        <taxon>Actinomycetes</taxon>
        <taxon>Micrococcales</taxon>
        <taxon>Intrasporangiaceae</taxon>
        <taxon>Humibacillus</taxon>
    </lineage>
</organism>
<dbReference type="EMBL" id="VFQF01000002">
    <property type="protein sequence ID" value="TQN45687.1"/>
    <property type="molecule type" value="Genomic_DNA"/>
</dbReference>
<accession>A0A543PNS5</accession>
<dbReference type="Proteomes" id="UP000320085">
    <property type="component" value="Unassembled WGS sequence"/>
</dbReference>
<keyword evidence="2" id="KW-0732">Signal</keyword>
<dbReference type="AlphaFoldDB" id="A0A543PNS5"/>
<evidence type="ECO:0000256" key="2">
    <source>
        <dbReference type="SAM" id="SignalP"/>
    </source>
</evidence>
<sequence length="217" mass="23692">MSAARRLVSLLGATAVTAAAAAGCSMTGDFTSPTSSAVSRPVTAAPQPTSTGTDTAAASPGRAASTVAWRSREPGPDLLHDHTWAGAEAYVEDYLVRLNDAWTTPQPSLLDNRASKSCGTCANFREAAAYLARKGQRHEAPMLVISDVSVTIWRPTVRITADLRQPRHHIVDKRGRKVQRIEHARAYFYVELAYRGRWWIEKVGIEAVNDDGTYLER</sequence>
<evidence type="ECO:0000313" key="3">
    <source>
        <dbReference type="EMBL" id="TQN45687.1"/>
    </source>
</evidence>
<evidence type="ECO:0000313" key="4">
    <source>
        <dbReference type="Proteomes" id="UP000320085"/>
    </source>
</evidence>
<feature type="region of interest" description="Disordered" evidence="1">
    <location>
        <begin position="30"/>
        <end position="61"/>
    </location>
</feature>
<evidence type="ECO:0008006" key="5">
    <source>
        <dbReference type="Google" id="ProtNLM"/>
    </source>
</evidence>
<protein>
    <recommendedName>
        <fullName evidence="5">Lipoprotein</fullName>
    </recommendedName>
</protein>
<comment type="caution">
    <text evidence="3">The sequence shown here is derived from an EMBL/GenBank/DDBJ whole genome shotgun (WGS) entry which is preliminary data.</text>
</comment>
<feature type="compositionally biased region" description="Polar residues" evidence="1">
    <location>
        <begin position="46"/>
        <end position="56"/>
    </location>
</feature>
<name>A0A543PNS5_9MICO</name>
<reference evidence="3 4" key="1">
    <citation type="submission" date="2019-06" db="EMBL/GenBank/DDBJ databases">
        <title>Sequencing the genomes of 1000 actinobacteria strains.</title>
        <authorList>
            <person name="Klenk H.-P."/>
        </authorList>
    </citation>
    <scope>NUCLEOTIDE SEQUENCE [LARGE SCALE GENOMIC DNA]</scope>
    <source>
        <strain evidence="3 4">DSM 21776</strain>
    </source>
</reference>
<dbReference type="PROSITE" id="PS51257">
    <property type="entry name" value="PROKAR_LIPOPROTEIN"/>
    <property type="match status" value="1"/>
</dbReference>
<feature type="signal peptide" evidence="2">
    <location>
        <begin position="1"/>
        <end position="21"/>
    </location>
</feature>
<evidence type="ECO:0000256" key="1">
    <source>
        <dbReference type="SAM" id="MobiDB-lite"/>
    </source>
</evidence>
<feature type="chain" id="PRO_5022208165" description="Lipoprotein" evidence="2">
    <location>
        <begin position="22"/>
        <end position="217"/>
    </location>
</feature>